<evidence type="ECO:0000313" key="12">
    <source>
        <dbReference type="Proteomes" id="UP000242180"/>
    </source>
</evidence>
<keyword evidence="5" id="KW-0833">Ubl conjugation pathway</keyword>
<dbReference type="Gene3D" id="3.40.532.10">
    <property type="entry name" value="Peptidase C12, ubiquitin carboxyl-terminal hydrolase"/>
    <property type="match status" value="1"/>
</dbReference>
<evidence type="ECO:0000256" key="3">
    <source>
        <dbReference type="ARBA" id="ARBA00012759"/>
    </source>
</evidence>
<accession>A0A1X2H7N8</accession>
<dbReference type="InterPro" id="IPR038765">
    <property type="entry name" value="Papain-like_cys_pep_sf"/>
</dbReference>
<dbReference type="GO" id="GO:0004843">
    <property type="term" value="F:cysteine-type deubiquitinase activity"/>
    <property type="evidence" value="ECO:0007669"/>
    <property type="project" value="UniProtKB-EC"/>
</dbReference>
<dbReference type="PANTHER" id="PTHR10589">
    <property type="entry name" value="UBIQUITIN CARBOXYL-TERMINAL HYDROLASE"/>
    <property type="match status" value="1"/>
</dbReference>
<dbReference type="PROSITE" id="PS52048">
    <property type="entry name" value="UCH_DOMAIN"/>
    <property type="match status" value="1"/>
</dbReference>
<name>A0A1X2H7N8_SYNRA</name>
<evidence type="ECO:0000259" key="10">
    <source>
        <dbReference type="PROSITE" id="PS52048"/>
    </source>
</evidence>
<dbReference type="STRING" id="13706.A0A1X2H7N8"/>
<dbReference type="SUPFAM" id="SSF54001">
    <property type="entry name" value="Cysteine proteinases"/>
    <property type="match status" value="1"/>
</dbReference>
<evidence type="ECO:0000256" key="2">
    <source>
        <dbReference type="ARBA" id="ARBA00009326"/>
    </source>
</evidence>
<keyword evidence="7" id="KW-0788">Thiol protease</keyword>
<dbReference type="AlphaFoldDB" id="A0A1X2H7N8"/>
<organism evidence="11 12">
    <name type="scientific">Syncephalastrum racemosum</name>
    <name type="common">Filamentous fungus</name>
    <dbReference type="NCBI Taxonomy" id="13706"/>
    <lineage>
        <taxon>Eukaryota</taxon>
        <taxon>Fungi</taxon>
        <taxon>Fungi incertae sedis</taxon>
        <taxon>Mucoromycota</taxon>
        <taxon>Mucoromycotina</taxon>
        <taxon>Mucoromycetes</taxon>
        <taxon>Mucorales</taxon>
        <taxon>Syncephalastraceae</taxon>
        <taxon>Syncephalastrum</taxon>
    </lineage>
</organism>
<dbReference type="GO" id="GO:0005737">
    <property type="term" value="C:cytoplasm"/>
    <property type="evidence" value="ECO:0007669"/>
    <property type="project" value="TreeGrafter"/>
</dbReference>
<keyword evidence="4" id="KW-0645">Protease</keyword>
<evidence type="ECO:0000256" key="5">
    <source>
        <dbReference type="ARBA" id="ARBA00022786"/>
    </source>
</evidence>
<comment type="similarity">
    <text evidence="2 8">Belongs to the peptidase C12 family.</text>
</comment>
<gene>
    <name evidence="11" type="ORF">BCR43DRAFT_565503</name>
</gene>
<evidence type="ECO:0000256" key="1">
    <source>
        <dbReference type="ARBA" id="ARBA00000707"/>
    </source>
</evidence>
<dbReference type="InParanoid" id="A0A1X2H7N8"/>
<evidence type="ECO:0000256" key="4">
    <source>
        <dbReference type="ARBA" id="ARBA00022670"/>
    </source>
</evidence>
<dbReference type="GO" id="GO:0006511">
    <property type="term" value="P:ubiquitin-dependent protein catabolic process"/>
    <property type="evidence" value="ECO:0007669"/>
    <property type="project" value="InterPro"/>
</dbReference>
<proteinExistence type="inferred from homology"/>
<dbReference type="Pfam" id="PF01088">
    <property type="entry name" value="Peptidase_C12"/>
    <property type="match status" value="1"/>
</dbReference>
<dbReference type="EMBL" id="MCGN01000008">
    <property type="protein sequence ID" value="ORY94039.1"/>
    <property type="molecule type" value="Genomic_DNA"/>
</dbReference>
<evidence type="ECO:0000256" key="9">
    <source>
        <dbReference type="SAM" id="MobiDB-lite"/>
    </source>
</evidence>
<evidence type="ECO:0000256" key="6">
    <source>
        <dbReference type="ARBA" id="ARBA00022801"/>
    </source>
</evidence>
<sequence length="302" mass="34607">MTMSPTLKRRRDEVEPAPEDWCTIENEPAVFHEIAQNIGADMTTVNEVFDLTSINQNALGLIFTVKLEEEEDEDEDEEDHSKTTEQNPASASADVFFISQIVNNVCATLALLSILFNIDTRFDIGDHLKDFKQNNLGATPEERGVALGKDILIRDTHNSFASAQTRAQARAEERERNTKKKRGRAKKARDVDIEDEVVYHYISYVSVGGHVWEMNGLEKGPRDLGPHPTDDWLSVVRPYLMEKMGDCLESTLMEVVPRNRDDVFENQRVDEWLLDNTRRKNDYTTFFQTLIRHLHGAKEIQL</sequence>
<feature type="domain" description="UCH catalytic" evidence="10">
    <location>
        <begin position="20"/>
        <end position="265"/>
    </location>
</feature>
<dbReference type="Proteomes" id="UP000242180">
    <property type="component" value="Unassembled WGS sequence"/>
</dbReference>
<comment type="caution">
    <text evidence="11">The sequence shown here is derived from an EMBL/GenBank/DDBJ whole genome shotgun (WGS) entry which is preliminary data.</text>
</comment>
<dbReference type="OrthoDB" id="1924260at2759"/>
<comment type="catalytic activity">
    <reaction evidence="1">
        <text>Thiol-dependent hydrolysis of ester, thioester, amide, peptide and isopeptide bonds formed by the C-terminal Gly of ubiquitin (a 76-residue protein attached to proteins as an intracellular targeting signal).</text>
        <dbReference type="EC" id="3.4.19.12"/>
    </reaction>
</comment>
<dbReference type="EC" id="3.4.19.12" evidence="3"/>
<dbReference type="InterPro" id="IPR001578">
    <property type="entry name" value="Peptidase_C12_UCH"/>
</dbReference>
<keyword evidence="12" id="KW-1185">Reference proteome</keyword>
<feature type="region of interest" description="Disordered" evidence="9">
    <location>
        <begin position="69"/>
        <end position="89"/>
    </location>
</feature>
<dbReference type="PANTHER" id="PTHR10589:SF16">
    <property type="entry name" value="UBIQUITIN CARBOXYL-TERMINAL HYDROLASE ISOZYME L5"/>
    <property type="match status" value="1"/>
</dbReference>
<dbReference type="OMA" id="WCTIENE"/>
<dbReference type="GO" id="GO:0016579">
    <property type="term" value="P:protein deubiquitination"/>
    <property type="evidence" value="ECO:0007669"/>
    <property type="project" value="TreeGrafter"/>
</dbReference>
<dbReference type="InterPro" id="IPR036959">
    <property type="entry name" value="Peptidase_C12_UCH_sf"/>
</dbReference>
<reference evidence="11 12" key="1">
    <citation type="submission" date="2016-07" db="EMBL/GenBank/DDBJ databases">
        <title>Pervasive Adenine N6-methylation of Active Genes in Fungi.</title>
        <authorList>
            <consortium name="DOE Joint Genome Institute"/>
            <person name="Mondo S.J."/>
            <person name="Dannebaum R.O."/>
            <person name="Kuo R.C."/>
            <person name="Labutti K."/>
            <person name="Haridas S."/>
            <person name="Kuo A."/>
            <person name="Salamov A."/>
            <person name="Ahrendt S.R."/>
            <person name="Lipzen A."/>
            <person name="Sullivan W."/>
            <person name="Andreopoulos W.B."/>
            <person name="Clum A."/>
            <person name="Lindquist E."/>
            <person name="Daum C."/>
            <person name="Ramamoorthy G.K."/>
            <person name="Gryganskyi A."/>
            <person name="Culley D."/>
            <person name="Magnuson J.K."/>
            <person name="James T.Y."/>
            <person name="O'Malley M.A."/>
            <person name="Stajich J.E."/>
            <person name="Spatafora J.W."/>
            <person name="Visel A."/>
            <person name="Grigoriev I.V."/>
        </authorList>
    </citation>
    <scope>NUCLEOTIDE SEQUENCE [LARGE SCALE GENOMIC DNA]</scope>
    <source>
        <strain evidence="11 12">NRRL 2496</strain>
    </source>
</reference>
<evidence type="ECO:0000256" key="7">
    <source>
        <dbReference type="ARBA" id="ARBA00022807"/>
    </source>
</evidence>
<comment type="caution">
    <text evidence="8">Lacks conserved residue(s) required for the propagation of feature annotation.</text>
</comment>
<keyword evidence="6 11" id="KW-0378">Hydrolase</keyword>
<protein>
    <recommendedName>
        <fullName evidence="3">ubiquitinyl hydrolase 1</fullName>
        <ecNumber evidence="3">3.4.19.12</ecNumber>
    </recommendedName>
</protein>
<evidence type="ECO:0000313" key="11">
    <source>
        <dbReference type="EMBL" id="ORY94039.1"/>
    </source>
</evidence>
<feature type="compositionally biased region" description="Acidic residues" evidence="9">
    <location>
        <begin position="69"/>
        <end position="78"/>
    </location>
</feature>
<evidence type="ECO:0000256" key="8">
    <source>
        <dbReference type="PROSITE-ProRule" id="PRU01393"/>
    </source>
</evidence>